<keyword evidence="1" id="KW-0812">Transmembrane</keyword>
<keyword evidence="1" id="KW-0472">Membrane</keyword>
<gene>
    <name evidence="2" type="ORF">PG993_013294</name>
</gene>
<keyword evidence="1" id="KW-1133">Transmembrane helix</keyword>
<comment type="caution">
    <text evidence="2">The sequence shown here is derived from an EMBL/GenBank/DDBJ whole genome shotgun (WGS) entry which is preliminary data.</text>
</comment>
<evidence type="ECO:0000313" key="2">
    <source>
        <dbReference type="EMBL" id="KAK8022527.1"/>
    </source>
</evidence>
<dbReference type="Proteomes" id="UP001444661">
    <property type="component" value="Unassembled WGS sequence"/>
</dbReference>
<dbReference type="EMBL" id="JAQQWK010000012">
    <property type="protein sequence ID" value="KAK8022527.1"/>
    <property type="molecule type" value="Genomic_DNA"/>
</dbReference>
<sequence>MQHGDLNLTSMTDLNATPEDAHLTAQVAVSAVTHPHNITVAQATLIKTIPTGVLDTQDLYHALSHPNILVAKLKTTSSQDNQYTSSTSTAKMFKTVLFLFLNLFSLAVLGLPTGGMADQTSERGLNLNIGGIVSAGFGSPGAMLTLHSSSDCSGASQGSYYLLSGQPTWNNPTSGTLSISVGSSADSTVINFFSGKNAGGNKLGSTTGNNVCAKFGAEIDSAQLVV</sequence>
<accession>A0ABR1RX86</accession>
<evidence type="ECO:0000313" key="3">
    <source>
        <dbReference type="Proteomes" id="UP001444661"/>
    </source>
</evidence>
<proteinExistence type="predicted"/>
<organism evidence="2 3">
    <name type="scientific">Apiospora rasikravindrae</name>
    <dbReference type="NCBI Taxonomy" id="990691"/>
    <lineage>
        <taxon>Eukaryota</taxon>
        <taxon>Fungi</taxon>
        <taxon>Dikarya</taxon>
        <taxon>Ascomycota</taxon>
        <taxon>Pezizomycotina</taxon>
        <taxon>Sordariomycetes</taxon>
        <taxon>Xylariomycetidae</taxon>
        <taxon>Amphisphaeriales</taxon>
        <taxon>Apiosporaceae</taxon>
        <taxon>Apiospora</taxon>
    </lineage>
</organism>
<keyword evidence="3" id="KW-1185">Reference proteome</keyword>
<evidence type="ECO:0000256" key="1">
    <source>
        <dbReference type="SAM" id="Phobius"/>
    </source>
</evidence>
<feature type="transmembrane region" description="Helical" evidence="1">
    <location>
        <begin position="96"/>
        <end position="117"/>
    </location>
</feature>
<protein>
    <submittedName>
        <fullName evidence="2">Uncharacterized protein</fullName>
    </submittedName>
</protein>
<reference evidence="2 3" key="1">
    <citation type="submission" date="2023-01" db="EMBL/GenBank/DDBJ databases">
        <title>Analysis of 21 Apiospora genomes using comparative genomics revels a genus with tremendous synthesis potential of carbohydrate active enzymes and secondary metabolites.</title>
        <authorList>
            <person name="Sorensen T."/>
        </authorList>
    </citation>
    <scope>NUCLEOTIDE SEQUENCE [LARGE SCALE GENOMIC DNA]</scope>
    <source>
        <strain evidence="2 3">CBS 33761</strain>
    </source>
</reference>
<name>A0ABR1RX86_9PEZI</name>